<accession>A0ACB6QB04</accession>
<evidence type="ECO:0000313" key="1">
    <source>
        <dbReference type="EMBL" id="KAF2464081.1"/>
    </source>
</evidence>
<evidence type="ECO:0000313" key="2">
    <source>
        <dbReference type="Proteomes" id="UP000799755"/>
    </source>
</evidence>
<protein>
    <submittedName>
        <fullName evidence="1">Uncharacterized protein</fullName>
    </submittedName>
</protein>
<proteinExistence type="predicted"/>
<organism evidence="1 2">
    <name type="scientific">Lindgomyces ingoldianus</name>
    <dbReference type="NCBI Taxonomy" id="673940"/>
    <lineage>
        <taxon>Eukaryota</taxon>
        <taxon>Fungi</taxon>
        <taxon>Dikarya</taxon>
        <taxon>Ascomycota</taxon>
        <taxon>Pezizomycotina</taxon>
        <taxon>Dothideomycetes</taxon>
        <taxon>Pleosporomycetidae</taxon>
        <taxon>Pleosporales</taxon>
        <taxon>Lindgomycetaceae</taxon>
        <taxon>Lindgomyces</taxon>
    </lineage>
</organism>
<dbReference type="Proteomes" id="UP000799755">
    <property type="component" value="Unassembled WGS sequence"/>
</dbReference>
<reference evidence="1" key="1">
    <citation type="journal article" date="2020" name="Stud. Mycol.">
        <title>101 Dothideomycetes genomes: a test case for predicting lifestyles and emergence of pathogens.</title>
        <authorList>
            <person name="Haridas S."/>
            <person name="Albert R."/>
            <person name="Binder M."/>
            <person name="Bloem J."/>
            <person name="Labutti K."/>
            <person name="Salamov A."/>
            <person name="Andreopoulos B."/>
            <person name="Baker S."/>
            <person name="Barry K."/>
            <person name="Bills G."/>
            <person name="Bluhm B."/>
            <person name="Cannon C."/>
            <person name="Castanera R."/>
            <person name="Culley D."/>
            <person name="Daum C."/>
            <person name="Ezra D."/>
            <person name="Gonzalez J."/>
            <person name="Henrissat B."/>
            <person name="Kuo A."/>
            <person name="Liang C."/>
            <person name="Lipzen A."/>
            <person name="Lutzoni F."/>
            <person name="Magnuson J."/>
            <person name="Mondo S."/>
            <person name="Nolan M."/>
            <person name="Ohm R."/>
            <person name="Pangilinan J."/>
            <person name="Park H.-J."/>
            <person name="Ramirez L."/>
            <person name="Alfaro M."/>
            <person name="Sun H."/>
            <person name="Tritt A."/>
            <person name="Yoshinaga Y."/>
            <person name="Zwiers L.-H."/>
            <person name="Turgeon B."/>
            <person name="Goodwin S."/>
            <person name="Spatafora J."/>
            <person name="Crous P."/>
            <person name="Grigoriev I."/>
        </authorList>
    </citation>
    <scope>NUCLEOTIDE SEQUENCE</scope>
    <source>
        <strain evidence="1">ATCC 200398</strain>
    </source>
</reference>
<dbReference type="EMBL" id="MU003540">
    <property type="protein sequence ID" value="KAF2464081.1"/>
    <property type="molecule type" value="Genomic_DNA"/>
</dbReference>
<gene>
    <name evidence="1" type="ORF">BDR25DRAFT_362004</name>
</gene>
<keyword evidence="2" id="KW-1185">Reference proteome</keyword>
<comment type="caution">
    <text evidence="1">The sequence shown here is derived from an EMBL/GenBank/DDBJ whole genome shotgun (WGS) entry which is preliminary data.</text>
</comment>
<sequence>MSQRPPSPASQSVGRVARQIYAFDIWDLKNLWDPLPSPVSPFPVQHTVLGSLYQHQRTAISSFSGAERKVLFLGRHAIEFWECLSFIKAQHGEESSCQFSTLPLTFAIRGPGHPITRTHLSASLKFSPLKHHFLRILGSNSSATSYSNTLPNSPARWL</sequence>
<name>A0ACB6QB04_9PLEO</name>